<protein>
    <submittedName>
        <fullName evidence="1">Uncharacterized protein</fullName>
    </submittedName>
</protein>
<evidence type="ECO:0000313" key="1">
    <source>
        <dbReference type="EMBL" id="KAI3792158.1"/>
    </source>
</evidence>
<comment type="caution">
    <text evidence="1">The sequence shown here is derived from an EMBL/GenBank/DDBJ whole genome shotgun (WGS) entry which is preliminary data.</text>
</comment>
<reference evidence="2" key="1">
    <citation type="journal article" date="2022" name="Mol. Ecol. Resour.">
        <title>The genomes of chicory, endive, great burdock and yacon provide insights into Asteraceae palaeo-polyploidization history and plant inulin production.</title>
        <authorList>
            <person name="Fan W."/>
            <person name="Wang S."/>
            <person name="Wang H."/>
            <person name="Wang A."/>
            <person name="Jiang F."/>
            <person name="Liu H."/>
            <person name="Zhao H."/>
            <person name="Xu D."/>
            <person name="Zhang Y."/>
        </authorList>
    </citation>
    <scope>NUCLEOTIDE SEQUENCE [LARGE SCALE GENOMIC DNA]</scope>
    <source>
        <strain evidence="2">cv. Punajuju</strain>
    </source>
</reference>
<evidence type="ECO:0000313" key="2">
    <source>
        <dbReference type="Proteomes" id="UP001055811"/>
    </source>
</evidence>
<organism evidence="1 2">
    <name type="scientific">Cichorium intybus</name>
    <name type="common">Chicory</name>
    <dbReference type="NCBI Taxonomy" id="13427"/>
    <lineage>
        <taxon>Eukaryota</taxon>
        <taxon>Viridiplantae</taxon>
        <taxon>Streptophyta</taxon>
        <taxon>Embryophyta</taxon>
        <taxon>Tracheophyta</taxon>
        <taxon>Spermatophyta</taxon>
        <taxon>Magnoliopsida</taxon>
        <taxon>eudicotyledons</taxon>
        <taxon>Gunneridae</taxon>
        <taxon>Pentapetalae</taxon>
        <taxon>asterids</taxon>
        <taxon>campanulids</taxon>
        <taxon>Asterales</taxon>
        <taxon>Asteraceae</taxon>
        <taxon>Cichorioideae</taxon>
        <taxon>Cichorieae</taxon>
        <taxon>Cichoriinae</taxon>
        <taxon>Cichorium</taxon>
    </lineage>
</organism>
<dbReference type="Proteomes" id="UP001055811">
    <property type="component" value="Linkage Group LG01"/>
</dbReference>
<reference evidence="1 2" key="2">
    <citation type="journal article" date="2022" name="Mol. Ecol. Resour.">
        <title>The genomes of chicory, endive, great burdock and yacon provide insights into Asteraceae paleo-polyploidization history and plant inulin production.</title>
        <authorList>
            <person name="Fan W."/>
            <person name="Wang S."/>
            <person name="Wang H."/>
            <person name="Wang A."/>
            <person name="Jiang F."/>
            <person name="Liu H."/>
            <person name="Zhao H."/>
            <person name="Xu D."/>
            <person name="Zhang Y."/>
        </authorList>
    </citation>
    <scope>NUCLEOTIDE SEQUENCE [LARGE SCALE GENOMIC DNA]</scope>
    <source>
        <strain evidence="2">cv. Punajuju</strain>
        <tissue evidence="1">Leaves</tissue>
    </source>
</reference>
<sequence>MLTFLSQSFQTNKNQPRILSLNLPISSNLLISRPIFSAIVEGTPFSPSFPPDVKIPNPQININHDVESKWLQEQKEISNVNFSYDVILDIKMEADCLLQSQIYTNKHRHTQAQSHTIFIYSIFFM</sequence>
<dbReference type="EMBL" id="CM042009">
    <property type="protein sequence ID" value="KAI3792158.1"/>
    <property type="molecule type" value="Genomic_DNA"/>
</dbReference>
<gene>
    <name evidence="1" type="ORF">L2E82_06029</name>
</gene>
<name>A0ACB9H8G8_CICIN</name>
<accession>A0ACB9H8G8</accession>
<proteinExistence type="predicted"/>
<keyword evidence="2" id="KW-1185">Reference proteome</keyword>